<proteinExistence type="predicted"/>
<organism evidence="1 2">
    <name type="scientific">Ooceraea biroi</name>
    <name type="common">Clonal raider ant</name>
    <name type="synonym">Cerapachys biroi</name>
    <dbReference type="NCBI Taxonomy" id="2015173"/>
    <lineage>
        <taxon>Eukaryota</taxon>
        <taxon>Metazoa</taxon>
        <taxon>Ecdysozoa</taxon>
        <taxon>Arthropoda</taxon>
        <taxon>Hexapoda</taxon>
        <taxon>Insecta</taxon>
        <taxon>Pterygota</taxon>
        <taxon>Neoptera</taxon>
        <taxon>Endopterygota</taxon>
        <taxon>Hymenoptera</taxon>
        <taxon>Apocrita</taxon>
        <taxon>Aculeata</taxon>
        <taxon>Formicoidea</taxon>
        <taxon>Formicidae</taxon>
        <taxon>Dorylinae</taxon>
        <taxon>Ooceraea</taxon>
    </lineage>
</organism>
<protein>
    <submittedName>
        <fullName evidence="1">Uncharacterized protein</fullName>
    </submittedName>
</protein>
<evidence type="ECO:0000313" key="2">
    <source>
        <dbReference type="Proteomes" id="UP000053097"/>
    </source>
</evidence>
<evidence type="ECO:0000313" key="1">
    <source>
        <dbReference type="EMBL" id="EZA53135.1"/>
    </source>
</evidence>
<sequence length="58" mass="6539">MLPILIANIKYRSDSSIVGLLGESRIECQKSKKCGINTARQIIKDKTSMKRLDNLSCR</sequence>
<dbReference type="AlphaFoldDB" id="A0A026WAR4"/>
<name>A0A026WAR4_OOCBI</name>
<keyword evidence="2" id="KW-1185">Reference proteome</keyword>
<reference evidence="1 2" key="1">
    <citation type="journal article" date="2014" name="Curr. Biol.">
        <title>The genome of the clonal raider ant Cerapachys biroi.</title>
        <authorList>
            <person name="Oxley P.R."/>
            <person name="Ji L."/>
            <person name="Fetter-Pruneda I."/>
            <person name="McKenzie S.K."/>
            <person name="Li C."/>
            <person name="Hu H."/>
            <person name="Zhang G."/>
            <person name="Kronauer D.J."/>
        </authorList>
    </citation>
    <scope>NUCLEOTIDE SEQUENCE [LARGE SCALE GENOMIC DNA]</scope>
</reference>
<accession>A0A026WAR4</accession>
<dbReference type="EMBL" id="KK107293">
    <property type="protein sequence ID" value="EZA53135.1"/>
    <property type="molecule type" value="Genomic_DNA"/>
</dbReference>
<gene>
    <name evidence="1" type="ORF">X777_06213</name>
</gene>
<dbReference type="Proteomes" id="UP000053097">
    <property type="component" value="Unassembled WGS sequence"/>
</dbReference>